<gene>
    <name evidence="9" type="ORF">MP_TR13181_c0_g1_i1_g.38709</name>
</gene>
<dbReference type="Gene3D" id="3.40.50.300">
    <property type="entry name" value="P-loop containing nucleotide triphosphate hydrolases"/>
    <property type="match status" value="1"/>
</dbReference>
<dbReference type="InterPro" id="IPR002182">
    <property type="entry name" value="NB-ARC"/>
</dbReference>
<keyword evidence="3" id="KW-0677">Repeat</keyword>
<keyword evidence="2" id="KW-0433">Leucine-rich repeat</keyword>
<dbReference type="EC" id="3.2.2.6" evidence="1"/>
<dbReference type="GO" id="GO:0007165">
    <property type="term" value="P:signal transduction"/>
    <property type="evidence" value="ECO:0007669"/>
    <property type="project" value="InterPro"/>
</dbReference>
<sequence length="1069" mass="120077">MASSSSLSLSVASSSLSRSWEHDVFPSFHGPDVRKAFLSHILKEFRSKGIYPFIDNEIKRGESIGPELKRAIQGSKIAIVLLSKNYASSSWCLDELVEIMNKVFGQTVITIFYEVDPTDVKKQTGDFGKVFKKTCQEKSKEKIESWRKALEGVATIAGYHSKSWVDEAVMIENIAADISKMLNHLARPSPDLNCLIGMGAHMERMQLLLRLDLDEVRMIGIWGPPGIGKSTIARFLFNQISNSFQLSTFMVNIKGSYPRPCLDEGGAQVQLQNQMLSQMINQKDIMITHLGVAEERLKDKNVFLVLDHVDRLAQLDALAKKLHWFGPRSRIIITTEDLKLLKAHGINHIYKVDFPSTHEALQMFCMYAFDQKFPKAGFTKLSHQVTHLAGKLPLGLKVMGSYFRGMAKHEWERVIPRLWNRLDGDIESILKFSYDGLTDEDKDLFVHIACFFNYQKVEKVEKHLAESFMDVRQGLHVLAEKSFISIDRGIIKMHSLLAQLGRDIVRKQSDRNPGKRQFLVDDKDIGQLLTDPTAITRSVIGIYSTQNMNWHKLSERAFKGIYNLQFLRLATFPNIVPGFVKYISPKLQLLDCEYWPYTCLPFTVNLECLVELTMTNSMLEKLWADIKLLRNLKWVNLSRSNKLKELPNLSTATSLEELDLSGCSSLMELPSSIGKATTLQNLNLDGCVKLVELPSSIGNLTNLQELNLSFCMRLVKLPSSIGNATNLQKLDLSYCSSLVELPSSLENATKLQDLDLSGCLSLVNFPSLTRNANLQELDLCRCSSLVKLPYSIGNATNLQKLDLRYCSSLVELPCSLGNATNLQKLDLSYCSSLVELPSSIGNASNVQKLDLSHCSSLVELPSSIGNATSLQELDLSYCSSLVKLPFSIGNATNLRKLDLGYCSSLVELPFSIGNATNLQKLNLSYCSSLLELPSSLGNLHRLTVLNLERCSKLEVLPTIINLESLVELNLSYCSLLKSFPEFPINIELLKLNGTGIEVPSSISSWSSLQELEMSYCENLEHIESEGIKIKTKKDKRRWSNFFSKCLALNFDNVFCHIKQKKKKGSTLHS</sequence>
<dbReference type="Pfam" id="PF23598">
    <property type="entry name" value="LRR_14"/>
    <property type="match status" value="1"/>
</dbReference>
<dbReference type="Pfam" id="PF01582">
    <property type="entry name" value="TIR"/>
    <property type="match status" value="1"/>
</dbReference>
<dbReference type="InterPro" id="IPR003593">
    <property type="entry name" value="AAA+_ATPase"/>
</dbReference>
<proteinExistence type="predicted"/>
<dbReference type="FunFam" id="3.40.50.300:FF:001002">
    <property type="entry name" value="Disease resistance protein (TIR-NBS-LRR class)"/>
    <property type="match status" value="1"/>
</dbReference>
<dbReference type="Gene3D" id="1.10.8.430">
    <property type="entry name" value="Helical domain of apoptotic protease-activating factors"/>
    <property type="match status" value="1"/>
</dbReference>
<dbReference type="InterPro" id="IPR001611">
    <property type="entry name" value="Leu-rich_rpt"/>
</dbReference>
<organism evidence="9">
    <name type="scientific">Noccaea caerulescens</name>
    <name type="common">Alpine penny-cress</name>
    <name type="synonym">Thlaspi caerulescens</name>
    <dbReference type="NCBI Taxonomy" id="107243"/>
    <lineage>
        <taxon>Eukaryota</taxon>
        <taxon>Viridiplantae</taxon>
        <taxon>Streptophyta</taxon>
        <taxon>Embryophyta</taxon>
        <taxon>Tracheophyta</taxon>
        <taxon>Spermatophyta</taxon>
        <taxon>Magnoliopsida</taxon>
        <taxon>eudicotyledons</taxon>
        <taxon>Gunneridae</taxon>
        <taxon>Pentapetalae</taxon>
        <taxon>rosids</taxon>
        <taxon>malvids</taxon>
        <taxon>Brassicales</taxon>
        <taxon>Brassicaceae</taxon>
        <taxon>Coluteocarpeae</taxon>
        <taxon>Noccaea</taxon>
    </lineage>
</organism>
<dbReference type="InterPro" id="IPR035897">
    <property type="entry name" value="Toll_tir_struct_dom_sf"/>
</dbReference>
<dbReference type="FunFam" id="1.10.8.430:FF:000002">
    <property type="entry name" value="Disease resistance protein (TIR-NBS-LRR class)"/>
    <property type="match status" value="1"/>
</dbReference>
<dbReference type="SUPFAM" id="SSF52058">
    <property type="entry name" value="L domain-like"/>
    <property type="match status" value="2"/>
</dbReference>
<dbReference type="GO" id="GO:0043531">
    <property type="term" value="F:ADP binding"/>
    <property type="evidence" value="ECO:0007669"/>
    <property type="project" value="InterPro"/>
</dbReference>
<evidence type="ECO:0000259" key="8">
    <source>
        <dbReference type="PROSITE" id="PS50104"/>
    </source>
</evidence>
<accession>A0A1J3JJT5</accession>
<dbReference type="Gene3D" id="3.80.10.10">
    <property type="entry name" value="Ribonuclease Inhibitor"/>
    <property type="match status" value="3"/>
</dbReference>
<dbReference type="Pfam" id="PF00931">
    <property type="entry name" value="NB-ARC"/>
    <property type="match status" value="1"/>
</dbReference>
<evidence type="ECO:0000313" key="9">
    <source>
        <dbReference type="EMBL" id="JAU92228.1"/>
    </source>
</evidence>
<dbReference type="InterPro" id="IPR000157">
    <property type="entry name" value="TIR_dom"/>
</dbReference>
<keyword evidence="6" id="KW-0520">NAD</keyword>
<evidence type="ECO:0000256" key="7">
    <source>
        <dbReference type="ARBA" id="ARBA00047304"/>
    </source>
</evidence>
<dbReference type="InterPro" id="IPR055414">
    <property type="entry name" value="LRR_R13L4/SHOC2-like"/>
</dbReference>
<evidence type="ECO:0000256" key="1">
    <source>
        <dbReference type="ARBA" id="ARBA00011982"/>
    </source>
</evidence>
<dbReference type="PRINTS" id="PR00364">
    <property type="entry name" value="DISEASERSIST"/>
</dbReference>
<dbReference type="InterPro" id="IPR006553">
    <property type="entry name" value="Leu-rich_rpt_Cys-con_subtyp"/>
</dbReference>
<dbReference type="PROSITE" id="PS50104">
    <property type="entry name" value="TIR"/>
    <property type="match status" value="1"/>
</dbReference>
<dbReference type="Pfam" id="PF23282">
    <property type="entry name" value="WHD_ROQ1"/>
    <property type="match status" value="1"/>
</dbReference>
<dbReference type="GO" id="GO:0051707">
    <property type="term" value="P:response to other organism"/>
    <property type="evidence" value="ECO:0007669"/>
    <property type="project" value="UniProtKB-ARBA"/>
</dbReference>
<dbReference type="GO" id="GO:0006952">
    <property type="term" value="P:defense response"/>
    <property type="evidence" value="ECO:0007669"/>
    <property type="project" value="UniProtKB-KW"/>
</dbReference>
<dbReference type="InterPro" id="IPR042197">
    <property type="entry name" value="Apaf_helical"/>
</dbReference>
<dbReference type="GO" id="GO:0061809">
    <property type="term" value="F:NAD+ nucleosidase activity, cyclic ADP-ribose generating"/>
    <property type="evidence" value="ECO:0007669"/>
    <property type="project" value="UniProtKB-EC"/>
</dbReference>
<dbReference type="Pfam" id="PF00560">
    <property type="entry name" value="LRR_1"/>
    <property type="match status" value="4"/>
</dbReference>
<dbReference type="EMBL" id="GEVM01013710">
    <property type="protein sequence ID" value="JAU92228.1"/>
    <property type="molecule type" value="Transcribed_RNA"/>
</dbReference>
<dbReference type="PANTHER" id="PTHR11017">
    <property type="entry name" value="LEUCINE-RICH REPEAT-CONTAINING PROTEIN"/>
    <property type="match status" value="1"/>
</dbReference>
<evidence type="ECO:0000256" key="3">
    <source>
        <dbReference type="ARBA" id="ARBA00022737"/>
    </source>
</evidence>
<dbReference type="InterPro" id="IPR011713">
    <property type="entry name" value="Leu-rich_rpt_3"/>
</dbReference>
<protein>
    <recommendedName>
        <fullName evidence="1">ADP-ribosyl cyclase/cyclic ADP-ribose hydrolase</fullName>
        <ecNumber evidence="1">3.2.2.6</ecNumber>
    </recommendedName>
</protein>
<evidence type="ECO:0000256" key="6">
    <source>
        <dbReference type="ARBA" id="ARBA00023027"/>
    </source>
</evidence>
<dbReference type="SMART" id="SM00367">
    <property type="entry name" value="LRR_CC"/>
    <property type="match status" value="6"/>
</dbReference>
<dbReference type="AlphaFoldDB" id="A0A1J3JJT5"/>
<dbReference type="SMART" id="SM00382">
    <property type="entry name" value="AAA"/>
    <property type="match status" value="1"/>
</dbReference>
<dbReference type="InterPro" id="IPR032675">
    <property type="entry name" value="LRR_dom_sf"/>
</dbReference>
<dbReference type="SUPFAM" id="SSF46785">
    <property type="entry name" value="Winged helix' DNA-binding domain"/>
    <property type="match status" value="1"/>
</dbReference>
<name>A0A1J3JJT5_NOCCA</name>
<feature type="domain" description="TIR" evidence="8">
    <location>
        <begin position="20"/>
        <end position="182"/>
    </location>
</feature>
<dbReference type="SMART" id="SM00255">
    <property type="entry name" value="TIR"/>
    <property type="match status" value="1"/>
</dbReference>
<dbReference type="SUPFAM" id="SSF52540">
    <property type="entry name" value="P-loop containing nucleoside triphosphate hydrolases"/>
    <property type="match status" value="1"/>
</dbReference>
<dbReference type="SUPFAM" id="SSF52200">
    <property type="entry name" value="Toll/Interleukin receptor TIR domain"/>
    <property type="match status" value="1"/>
</dbReference>
<dbReference type="PANTHER" id="PTHR11017:SF411">
    <property type="entry name" value="ADP-RIBOSYL CYCLASE_CYCLIC ADP-RIBOSE HYDROLASE-RELATED"/>
    <property type="match status" value="1"/>
</dbReference>
<evidence type="ECO:0000256" key="2">
    <source>
        <dbReference type="ARBA" id="ARBA00022614"/>
    </source>
</evidence>
<dbReference type="InterPro" id="IPR027417">
    <property type="entry name" value="P-loop_NTPase"/>
</dbReference>
<comment type="catalytic activity">
    <reaction evidence="7">
        <text>NAD(+) + H2O = ADP-D-ribose + nicotinamide + H(+)</text>
        <dbReference type="Rhea" id="RHEA:16301"/>
        <dbReference type="ChEBI" id="CHEBI:15377"/>
        <dbReference type="ChEBI" id="CHEBI:15378"/>
        <dbReference type="ChEBI" id="CHEBI:17154"/>
        <dbReference type="ChEBI" id="CHEBI:57540"/>
        <dbReference type="ChEBI" id="CHEBI:57967"/>
        <dbReference type="EC" id="3.2.2.6"/>
    </reaction>
    <physiologicalReaction direction="left-to-right" evidence="7">
        <dbReference type="Rhea" id="RHEA:16302"/>
    </physiologicalReaction>
</comment>
<dbReference type="Pfam" id="PF07725">
    <property type="entry name" value="LRR_3"/>
    <property type="match status" value="1"/>
</dbReference>
<dbReference type="Gene3D" id="3.40.50.10140">
    <property type="entry name" value="Toll/interleukin-1 receptor homology (TIR) domain"/>
    <property type="match status" value="1"/>
</dbReference>
<dbReference type="PROSITE" id="PS51450">
    <property type="entry name" value="LRR"/>
    <property type="match status" value="1"/>
</dbReference>
<dbReference type="FunFam" id="3.40.50.10140:FF:000007">
    <property type="entry name" value="Disease resistance protein (TIR-NBS-LRR class)"/>
    <property type="match status" value="1"/>
</dbReference>
<evidence type="ECO:0000256" key="5">
    <source>
        <dbReference type="ARBA" id="ARBA00022821"/>
    </source>
</evidence>
<keyword evidence="4" id="KW-0378">Hydrolase</keyword>
<dbReference type="InterPro" id="IPR044974">
    <property type="entry name" value="Disease_R_plants"/>
</dbReference>
<reference evidence="9" key="1">
    <citation type="submission" date="2016-07" db="EMBL/GenBank/DDBJ databases">
        <title>De novo transcriptome assembly of four accessions of the metal hyperaccumulator plant Noccaea caerulescens.</title>
        <authorList>
            <person name="Blande D."/>
            <person name="Halimaa P."/>
            <person name="Tervahauta A.I."/>
            <person name="Aarts M.G."/>
            <person name="Karenlampi S.O."/>
        </authorList>
    </citation>
    <scope>NUCLEOTIDE SEQUENCE</scope>
</reference>
<dbReference type="InterPro" id="IPR058192">
    <property type="entry name" value="WHD_ROQ1-like"/>
</dbReference>
<dbReference type="InterPro" id="IPR036390">
    <property type="entry name" value="WH_DNA-bd_sf"/>
</dbReference>
<keyword evidence="5" id="KW-0611">Plant defense</keyword>
<evidence type="ECO:0000256" key="4">
    <source>
        <dbReference type="ARBA" id="ARBA00022801"/>
    </source>
</evidence>